<evidence type="ECO:0000313" key="2">
    <source>
        <dbReference type="Proteomes" id="UP001159427"/>
    </source>
</evidence>
<protein>
    <submittedName>
        <fullName evidence="1">Uncharacterized protein</fullName>
    </submittedName>
</protein>
<dbReference type="EMBL" id="CALNXI010000873">
    <property type="protein sequence ID" value="CAH3144509.1"/>
    <property type="molecule type" value="Genomic_DNA"/>
</dbReference>
<name>A0ABN8PIE8_9CNID</name>
<sequence>MRDNVPKEDCRLEITGSDVLKDFWSKNGQWVGNHHNYTFRDLRRNTSHMIRLEEIRVDPSAPEFAKPHPKQESIWGQQYPRPFNMANLKEYPAIGEETEAWKQGIKIVRRLARSLGMIPTVNELQPLCEGLNDVQPLFHGLEELDSDELLNAEVCLPNQGKISPKVAIPDRNEEVYKATLVSLLNEDPQLSHDR</sequence>
<dbReference type="Proteomes" id="UP001159427">
    <property type="component" value="Unassembled WGS sequence"/>
</dbReference>
<reference evidence="1 2" key="1">
    <citation type="submission" date="2022-05" db="EMBL/GenBank/DDBJ databases">
        <authorList>
            <consortium name="Genoscope - CEA"/>
            <person name="William W."/>
        </authorList>
    </citation>
    <scope>NUCLEOTIDE SEQUENCE [LARGE SCALE GENOMIC DNA]</scope>
</reference>
<comment type="caution">
    <text evidence="1">The sequence shown here is derived from an EMBL/GenBank/DDBJ whole genome shotgun (WGS) entry which is preliminary data.</text>
</comment>
<organism evidence="1 2">
    <name type="scientific">Porites evermanni</name>
    <dbReference type="NCBI Taxonomy" id="104178"/>
    <lineage>
        <taxon>Eukaryota</taxon>
        <taxon>Metazoa</taxon>
        <taxon>Cnidaria</taxon>
        <taxon>Anthozoa</taxon>
        <taxon>Hexacorallia</taxon>
        <taxon>Scleractinia</taxon>
        <taxon>Fungiina</taxon>
        <taxon>Poritidae</taxon>
        <taxon>Porites</taxon>
    </lineage>
</organism>
<feature type="non-terminal residue" evidence="1">
    <location>
        <position position="194"/>
    </location>
</feature>
<accession>A0ABN8PIE8</accession>
<gene>
    <name evidence="1" type="ORF">PEVE_00043196</name>
</gene>
<evidence type="ECO:0000313" key="1">
    <source>
        <dbReference type="EMBL" id="CAH3144509.1"/>
    </source>
</evidence>
<proteinExistence type="predicted"/>
<keyword evidence="2" id="KW-1185">Reference proteome</keyword>